<name>A0A9X1XDY6_9BACL</name>
<sequence>MNFHTRPHTFVETVQLIVEDLNRSLSFYQDILGFSVLKEERGVVFLTLDGHNSILSVVQPENAKPKQPRTSGLYHFALLLPNRNELAKVLRHFIDIGYPLQGASDHLVSEALYLADPDGNGIEIYVDRDSNEWKWENGQVEMTTEPLDAKGLLAESDGSTYEGLPKETIMGHLHLHVSDLQEAESFYCEGLGFEVVLRYSNHALFISTGGYHHHLGLNIWNGQGAPAPDKHRAGLKQFTVVYPSAEARDEAAARLGKLGNNVQQLEQSLFVKDPSGTLMELAID</sequence>
<dbReference type="PANTHER" id="PTHR43279">
    <property type="entry name" value="CATECHOL-2,3-DIOXYGENASE"/>
    <property type="match status" value="1"/>
</dbReference>
<dbReference type="SUPFAM" id="SSF54593">
    <property type="entry name" value="Glyoxalase/Bleomycin resistance protein/Dihydroxybiphenyl dioxygenase"/>
    <property type="match status" value="2"/>
</dbReference>
<evidence type="ECO:0000259" key="1">
    <source>
        <dbReference type="PROSITE" id="PS51819"/>
    </source>
</evidence>
<gene>
    <name evidence="2" type="ORF">LCY76_11805</name>
</gene>
<organism evidence="2 3">
    <name type="scientific">Fictibacillus marinisediminis</name>
    <dbReference type="NCBI Taxonomy" id="2878389"/>
    <lineage>
        <taxon>Bacteria</taxon>
        <taxon>Bacillati</taxon>
        <taxon>Bacillota</taxon>
        <taxon>Bacilli</taxon>
        <taxon>Bacillales</taxon>
        <taxon>Fictibacillaceae</taxon>
        <taxon>Fictibacillus</taxon>
    </lineage>
</organism>
<proteinExistence type="predicted"/>
<dbReference type="InterPro" id="IPR029068">
    <property type="entry name" value="Glyas_Bleomycin-R_OHBP_Dase"/>
</dbReference>
<dbReference type="Gene3D" id="3.10.180.10">
    <property type="entry name" value="2,3-Dihydroxybiphenyl 1,2-Dioxygenase, domain 1"/>
    <property type="match status" value="2"/>
</dbReference>
<accession>A0A9X1XDY6</accession>
<dbReference type="RefSeq" id="WP_248252796.1">
    <property type="nucleotide sequence ID" value="NZ_JAIWJX010000002.1"/>
</dbReference>
<dbReference type="PANTHER" id="PTHR43279:SF1">
    <property type="entry name" value="CATECHOL-2,3-DIOXYGENASE"/>
    <property type="match status" value="1"/>
</dbReference>
<feature type="domain" description="VOC" evidence="1">
    <location>
        <begin position="169"/>
        <end position="284"/>
    </location>
</feature>
<dbReference type="AlphaFoldDB" id="A0A9X1XDY6"/>
<dbReference type="InterPro" id="IPR037523">
    <property type="entry name" value="VOC_core"/>
</dbReference>
<feature type="domain" description="VOC" evidence="1">
    <location>
        <begin position="10"/>
        <end position="127"/>
    </location>
</feature>
<dbReference type="EMBL" id="JAIWJX010000002">
    <property type="protein sequence ID" value="MCK6257280.1"/>
    <property type="molecule type" value="Genomic_DNA"/>
</dbReference>
<evidence type="ECO:0000313" key="3">
    <source>
        <dbReference type="Proteomes" id="UP001139011"/>
    </source>
</evidence>
<protein>
    <submittedName>
        <fullName evidence="2">VOC family protein</fullName>
    </submittedName>
</protein>
<dbReference type="CDD" id="cd16359">
    <property type="entry name" value="VOC_BsCatE_like_C"/>
    <property type="match status" value="1"/>
</dbReference>
<dbReference type="Proteomes" id="UP001139011">
    <property type="component" value="Unassembled WGS sequence"/>
</dbReference>
<dbReference type="InterPro" id="IPR004360">
    <property type="entry name" value="Glyas_Fos-R_dOase_dom"/>
</dbReference>
<evidence type="ECO:0000313" key="2">
    <source>
        <dbReference type="EMBL" id="MCK6257280.1"/>
    </source>
</evidence>
<comment type="caution">
    <text evidence="2">The sequence shown here is derived from an EMBL/GenBank/DDBJ whole genome shotgun (WGS) entry which is preliminary data.</text>
</comment>
<dbReference type="Pfam" id="PF00903">
    <property type="entry name" value="Glyoxalase"/>
    <property type="match status" value="2"/>
</dbReference>
<keyword evidence="3" id="KW-1185">Reference proteome</keyword>
<dbReference type="PROSITE" id="PS51819">
    <property type="entry name" value="VOC"/>
    <property type="match status" value="2"/>
</dbReference>
<reference evidence="2" key="1">
    <citation type="submission" date="2021-09" db="EMBL/GenBank/DDBJ databases">
        <title>Genome analysis of Fictibacillus sp. KIGAM418 isolated from marine sediment.</title>
        <authorList>
            <person name="Seo M.-J."/>
            <person name="Cho E.-S."/>
            <person name="Hwang C.Y."/>
        </authorList>
    </citation>
    <scope>NUCLEOTIDE SEQUENCE</scope>
    <source>
        <strain evidence="2">KIGAM418</strain>
    </source>
</reference>